<comment type="caution">
    <text evidence="12">The sequence shown here is derived from an EMBL/GenBank/DDBJ whole genome shotgun (WGS) entry which is preliminary data.</text>
</comment>
<feature type="transmembrane region" description="Helical" evidence="11">
    <location>
        <begin position="28"/>
        <end position="50"/>
    </location>
</feature>
<keyword evidence="8" id="KW-0206">Cytoskeleton</keyword>
<keyword evidence="10" id="KW-0175">Coiled coil</keyword>
<dbReference type="Pfam" id="PF12297">
    <property type="entry name" value="EVC2_like"/>
    <property type="match status" value="1"/>
</dbReference>
<gene>
    <name evidence="12" type="primary">EVC2</name>
    <name evidence="12" type="ORF">AOXY_G2938</name>
</gene>
<evidence type="ECO:0000256" key="7">
    <source>
        <dbReference type="ARBA" id="ARBA00023136"/>
    </source>
</evidence>
<dbReference type="GO" id="GO:0098797">
    <property type="term" value="C:plasma membrane protein complex"/>
    <property type="evidence" value="ECO:0007669"/>
    <property type="project" value="TreeGrafter"/>
</dbReference>
<dbReference type="Proteomes" id="UP001230051">
    <property type="component" value="Unassembled WGS sequence"/>
</dbReference>
<protein>
    <submittedName>
        <fullName evidence="12">Limbin-like isoform X1</fullName>
    </submittedName>
</protein>
<evidence type="ECO:0000256" key="3">
    <source>
        <dbReference type="ARBA" id="ARBA00022475"/>
    </source>
</evidence>
<dbReference type="PANTHER" id="PTHR16795:SF14">
    <property type="entry name" value="LIMBIN"/>
    <property type="match status" value="1"/>
</dbReference>
<proteinExistence type="predicted"/>
<accession>A0AAD8GIJ3</accession>
<dbReference type="GO" id="GO:0007224">
    <property type="term" value="P:smoothened signaling pathway"/>
    <property type="evidence" value="ECO:0007669"/>
    <property type="project" value="InterPro"/>
</dbReference>
<dbReference type="InterPro" id="IPR026501">
    <property type="entry name" value="Limbin/EVC"/>
</dbReference>
<keyword evidence="13" id="KW-1185">Reference proteome</keyword>
<keyword evidence="7 11" id="KW-0472">Membrane</keyword>
<dbReference type="PANTHER" id="PTHR16795">
    <property type="entry name" value="LIMBIN/ELLIS-VAN CREVELD PROTEIN"/>
    <property type="match status" value="1"/>
</dbReference>
<evidence type="ECO:0000256" key="6">
    <source>
        <dbReference type="ARBA" id="ARBA00022989"/>
    </source>
</evidence>
<reference evidence="12" key="1">
    <citation type="submission" date="2022-02" db="EMBL/GenBank/DDBJ databases">
        <title>Atlantic sturgeon de novo genome assembly.</title>
        <authorList>
            <person name="Stock M."/>
            <person name="Klopp C."/>
            <person name="Guiguen Y."/>
            <person name="Cabau C."/>
            <person name="Parinello H."/>
            <person name="Santidrian Yebra-Pimentel E."/>
            <person name="Kuhl H."/>
            <person name="Dirks R.P."/>
            <person name="Guessner J."/>
            <person name="Wuertz S."/>
            <person name="Du K."/>
            <person name="Schartl M."/>
        </authorList>
    </citation>
    <scope>NUCLEOTIDE SEQUENCE</scope>
    <source>
        <strain evidence="12">STURGEONOMICS-FGT-2020</strain>
        <tissue evidence="12">Whole blood</tissue>
    </source>
</reference>
<name>A0AAD8GIJ3_ACIOX</name>
<feature type="transmembrane region" description="Helical" evidence="11">
    <location>
        <begin position="375"/>
        <end position="400"/>
    </location>
</feature>
<sequence length="1392" mass="158783">MESYWQISRLWASFIPQNNRKKTCLLRILVNICTVALPLATLILSGVIYFHQSLNCVSLYNGYRYNVTKTCFKVINDLFPENQDSEPSYHLESVDKIKDTTRLQVSSLVHTQMLGHTMLGKCNIFDEDQRRRTELGKRPILFESNSVKLIDDKGPVYFSSMHRRDHFYKSAYVTEKAVMSGSHEQMVEDPVLSLSSAAPGGPWRHSVFTLISTWTGDILQRRKREPLPRHKHIRSLAQASTFGLTFHKCGQVDSKKEFPTVSFKLVINNTGIPSATNISQLSIRDAVTGLTLQATSGNVLERGFQTFTKDTLTVGSHYTVKYTALIKEPQSGILALPAYLTFSNASQNDINLFGPLMANFTLRENSTGKISPNHGIHFVGFLVAFIVSFILVCLVLLVVYQIRKTSGKIPHQNRKRRIGVNGEYDPDQTICNISETSKEEAAFEDKIVDILIFEDPLNMYQTLDNLDMSNLLHTSASLESYRVQIYKDVVAKLLRNVKVRGDLSPLAEKRLNSVLNGQLMGMEGKLKEEHVARMAALAAECNLETREEMEAEHRRVTAEKGKAERLFQQVDQQEVLECSMLLDKLHKLDQSQLQHCLLVKHEEASANIQRQIVVCRRVELHKIFFEELEEATRMGELENNVANRLLHVYLTSQEQLEEVLDILLANQRYILGERHAHRQFLVHSLQSLKNLICEVFTKATLQIESFFQEVKNDGYVTEDLAGSLLEKAKKELLQVKQNLDEALNREKSALHCNITKKRRSQICEKVQEQKQKQKDLATVSKASKESLDLHHYLNCWQNLLTSQCIEVGDLINNLDEEAAADIRKVSMRLIQSACSEIKNIQPRITQELSSLGAPRLALQHAGTKHQLMACVLSEAQERLHKEGKNALKVLQKTRDKLQEQLELEMKEQRALRQRGRSVFVNLCKSQLTLSEVDLLKMKLEFQKCLSMMDNCLVLPRAQTRSRLQAYLSDWRKAILMKMEHSHTVMQDKQQKSKLKKQPHEAKISQGHAEFLVLQKRIEEKMNLYEQEKEIENTALKKVLVEMLHERAHHLKAQEERLAVHMAALQFQKAEKRVRALEAYAAILSLQTLLVEELRMSGSMTGSETVQIIQKHRHGLEDADNQLKLKESAEWDALMKEYSLAATIEGPSSETQRGQEESQIAVSLQRALTKCQHVMGVQRQRLREEDTVSQITEDLKEQLEFKRLHMHFDQDLEFLAYLVKQTQVPANVLLEVLHLLLPTSSEADLISIIDPVCPKPAQTVTVNEREKGRYKGSGRSLDSKLREEIINHNMSAGSLRKEKASILKKKQVQLLKQLSFSHLEHSKCPQGDGRQDNTDSTVEPAADVVHLPHTGEKVFVFRCKAGLDDSLDTIPKKKKKRSFLNFKKSAVANSDLL</sequence>
<organism evidence="12 13">
    <name type="scientific">Acipenser oxyrinchus oxyrinchus</name>
    <dbReference type="NCBI Taxonomy" id="40147"/>
    <lineage>
        <taxon>Eukaryota</taxon>
        <taxon>Metazoa</taxon>
        <taxon>Chordata</taxon>
        <taxon>Craniata</taxon>
        <taxon>Vertebrata</taxon>
        <taxon>Euteleostomi</taxon>
        <taxon>Actinopterygii</taxon>
        <taxon>Chondrostei</taxon>
        <taxon>Acipenseriformes</taxon>
        <taxon>Acipenseridae</taxon>
        <taxon>Acipenser</taxon>
    </lineage>
</organism>
<keyword evidence="6 11" id="KW-1133">Transmembrane helix</keyword>
<evidence type="ECO:0000256" key="4">
    <source>
        <dbReference type="ARBA" id="ARBA00022490"/>
    </source>
</evidence>
<keyword evidence="3" id="KW-1003">Cell membrane</keyword>
<feature type="coiled-coil region" evidence="10">
    <location>
        <begin position="880"/>
        <end position="914"/>
    </location>
</feature>
<evidence type="ECO:0000256" key="2">
    <source>
        <dbReference type="ARBA" id="ARBA00004162"/>
    </source>
</evidence>
<evidence type="ECO:0000313" key="12">
    <source>
        <dbReference type="EMBL" id="KAK1175260.1"/>
    </source>
</evidence>
<evidence type="ECO:0000256" key="11">
    <source>
        <dbReference type="SAM" id="Phobius"/>
    </source>
</evidence>
<keyword evidence="9" id="KW-0966">Cell projection</keyword>
<evidence type="ECO:0000256" key="9">
    <source>
        <dbReference type="ARBA" id="ARBA00023273"/>
    </source>
</evidence>
<keyword evidence="4" id="KW-0963">Cytoplasm</keyword>
<evidence type="ECO:0000256" key="10">
    <source>
        <dbReference type="SAM" id="Coils"/>
    </source>
</evidence>
<evidence type="ECO:0000256" key="8">
    <source>
        <dbReference type="ARBA" id="ARBA00023212"/>
    </source>
</evidence>
<evidence type="ECO:0000256" key="5">
    <source>
        <dbReference type="ARBA" id="ARBA00022692"/>
    </source>
</evidence>
<evidence type="ECO:0000313" key="13">
    <source>
        <dbReference type="Proteomes" id="UP001230051"/>
    </source>
</evidence>
<keyword evidence="5 11" id="KW-0812">Transmembrane</keyword>
<evidence type="ECO:0000256" key="1">
    <source>
        <dbReference type="ARBA" id="ARBA00004120"/>
    </source>
</evidence>
<dbReference type="InterPro" id="IPR022076">
    <property type="entry name" value="Limbin"/>
</dbReference>
<comment type="subcellular location">
    <subcellularLocation>
        <location evidence="2">Cell membrane</location>
        <topology evidence="2">Single-pass membrane protein</topology>
    </subcellularLocation>
    <subcellularLocation>
        <location evidence="1">Cytoplasm</location>
        <location evidence="1">Cytoskeleton</location>
        <location evidence="1">Cilium basal body</location>
    </subcellularLocation>
</comment>
<dbReference type="GO" id="GO:0060170">
    <property type="term" value="C:ciliary membrane"/>
    <property type="evidence" value="ECO:0007669"/>
    <property type="project" value="TreeGrafter"/>
</dbReference>
<dbReference type="EMBL" id="JAGXEW010000002">
    <property type="protein sequence ID" value="KAK1175260.1"/>
    <property type="molecule type" value="Genomic_DNA"/>
</dbReference>